<proteinExistence type="predicted"/>
<keyword evidence="2" id="KW-1185">Reference proteome</keyword>
<evidence type="ECO:0000313" key="1">
    <source>
        <dbReference type="EMBL" id="KIH69216.1"/>
    </source>
</evidence>
<accession>A0A0C2HHU5</accession>
<dbReference type="OrthoDB" id="244158at2759"/>
<reference evidence="1 2" key="1">
    <citation type="submission" date="2013-12" db="EMBL/GenBank/DDBJ databases">
        <title>Draft genome of the parsitic nematode Ancylostoma duodenale.</title>
        <authorList>
            <person name="Mitreva M."/>
        </authorList>
    </citation>
    <scope>NUCLEOTIDE SEQUENCE [LARGE SCALE GENOMIC DNA]</scope>
    <source>
        <strain evidence="1 2">Zhejiang</strain>
    </source>
</reference>
<gene>
    <name evidence="1" type="ORF">ANCDUO_00445</name>
</gene>
<name>A0A0C2HHU5_9BILA</name>
<dbReference type="Proteomes" id="UP000054047">
    <property type="component" value="Unassembled WGS sequence"/>
</dbReference>
<organism evidence="1 2">
    <name type="scientific">Ancylostoma duodenale</name>
    <dbReference type="NCBI Taxonomy" id="51022"/>
    <lineage>
        <taxon>Eukaryota</taxon>
        <taxon>Metazoa</taxon>
        <taxon>Ecdysozoa</taxon>
        <taxon>Nematoda</taxon>
        <taxon>Chromadorea</taxon>
        <taxon>Rhabditida</taxon>
        <taxon>Rhabditina</taxon>
        <taxon>Rhabditomorpha</taxon>
        <taxon>Strongyloidea</taxon>
        <taxon>Ancylostomatidae</taxon>
        <taxon>Ancylostomatinae</taxon>
        <taxon>Ancylostoma</taxon>
    </lineage>
</organism>
<dbReference type="EMBL" id="KN726199">
    <property type="protein sequence ID" value="KIH69216.1"/>
    <property type="molecule type" value="Genomic_DNA"/>
</dbReference>
<dbReference type="AlphaFoldDB" id="A0A0C2HHU5"/>
<protein>
    <submittedName>
        <fullName evidence="1">Uncharacterized protein</fullName>
    </submittedName>
</protein>
<evidence type="ECO:0000313" key="2">
    <source>
        <dbReference type="Proteomes" id="UP000054047"/>
    </source>
</evidence>
<sequence length="115" mass="12846">MLERLPGKCSVVLAYLRMSGGSEAFFRILDSNTQSKKVQEKEQSTNESSRRGGQVFFASVMQELEVLNRLCKELGESIDPVTRARAEQNLAELVESPQCLRSCMLLLEQGDVCTT</sequence>